<evidence type="ECO:0000313" key="8">
    <source>
        <dbReference type="EMBL" id="PIO61092.1"/>
    </source>
</evidence>
<dbReference type="AlphaFoldDB" id="A0A2G9TUF2"/>
<dbReference type="PANTHER" id="PTHR43778">
    <property type="entry name" value="PYRUVATE CARBOXYLASE"/>
    <property type="match status" value="1"/>
</dbReference>
<dbReference type="PANTHER" id="PTHR43778:SF2">
    <property type="entry name" value="PYRUVATE CARBOXYLASE, MITOCHONDRIAL"/>
    <property type="match status" value="1"/>
</dbReference>
<evidence type="ECO:0000259" key="7">
    <source>
        <dbReference type="PROSITE" id="PS50979"/>
    </source>
</evidence>
<dbReference type="InterPro" id="IPR013815">
    <property type="entry name" value="ATP_grasp_subdomain_1"/>
</dbReference>
<evidence type="ECO:0000256" key="5">
    <source>
        <dbReference type="PROSITE-ProRule" id="PRU00409"/>
    </source>
</evidence>
<dbReference type="EMBL" id="KZ354228">
    <property type="protein sequence ID" value="PIO61092.1"/>
    <property type="molecule type" value="Genomic_DNA"/>
</dbReference>
<evidence type="ECO:0000313" key="9">
    <source>
        <dbReference type="Proteomes" id="UP000230423"/>
    </source>
</evidence>
<proteinExistence type="predicted"/>
<dbReference type="InterPro" id="IPR055268">
    <property type="entry name" value="PCB-like"/>
</dbReference>
<keyword evidence="3 5" id="KW-0067">ATP-binding</keyword>
<dbReference type="GO" id="GO:0046872">
    <property type="term" value="F:metal ion binding"/>
    <property type="evidence" value="ECO:0007669"/>
    <property type="project" value="InterPro"/>
</dbReference>
<sequence length="170" mass="18377">EATSLQKADKSFRIGGGKDPVAPYLDIDRIIEVAAKNNVDAIHPGHGFLAKRPEFAEKVVAAGMTYIGPKASVIQQMRYNLNARQCATKAKLKVIPGSDASLTSPEEAVKFAMEFGTPVILKPAHGSGKQAMHYVHDIQQIPEAFLLMSSTAKDLFGDGSLIVEKFIDQP</sequence>
<dbReference type="Gene3D" id="3.30.1490.20">
    <property type="entry name" value="ATP-grasp fold, A domain"/>
    <property type="match status" value="1"/>
</dbReference>
<dbReference type="Gene3D" id="3.40.50.20">
    <property type="match status" value="1"/>
</dbReference>
<evidence type="ECO:0000256" key="4">
    <source>
        <dbReference type="ARBA" id="ARBA00023267"/>
    </source>
</evidence>
<feature type="non-terminal residue" evidence="8">
    <location>
        <position position="1"/>
    </location>
</feature>
<feature type="domain" description="Biotin carboxylation" evidence="7">
    <location>
        <begin position="1"/>
        <end position="170"/>
    </location>
</feature>
<dbReference type="SUPFAM" id="SSF56059">
    <property type="entry name" value="Glutathione synthetase ATP-binding domain-like"/>
    <property type="match status" value="1"/>
</dbReference>
<dbReference type="PROSITE" id="PS50979">
    <property type="entry name" value="BC"/>
    <property type="match status" value="1"/>
</dbReference>
<dbReference type="Pfam" id="PF00289">
    <property type="entry name" value="Biotin_carb_N"/>
    <property type="match status" value="1"/>
</dbReference>
<keyword evidence="4" id="KW-0092">Biotin</keyword>
<protein>
    <submittedName>
        <fullName evidence="8">Acetyl-CoA carboxylase biotin carboxylase subunit domain protein</fullName>
    </submittedName>
</protein>
<feature type="non-terminal residue" evidence="8">
    <location>
        <position position="170"/>
    </location>
</feature>
<accession>A0A2G9TUF2</accession>
<dbReference type="InterPro" id="IPR016185">
    <property type="entry name" value="PreATP-grasp_dom_sf"/>
</dbReference>
<evidence type="ECO:0000256" key="2">
    <source>
        <dbReference type="ARBA" id="ARBA00022741"/>
    </source>
</evidence>
<evidence type="ECO:0000256" key="1">
    <source>
        <dbReference type="ARBA" id="ARBA00022598"/>
    </source>
</evidence>
<evidence type="ECO:0000256" key="3">
    <source>
        <dbReference type="ARBA" id="ARBA00022840"/>
    </source>
</evidence>
<dbReference type="Pfam" id="PF02786">
    <property type="entry name" value="CPSase_L_D2"/>
    <property type="match status" value="1"/>
</dbReference>
<dbReference type="InterPro" id="IPR011761">
    <property type="entry name" value="ATP-grasp"/>
</dbReference>
<dbReference type="InterPro" id="IPR011764">
    <property type="entry name" value="Biotin_carboxylation_dom"/>
</dbReference>
<dbReference type="GO" id="GO:0005737">
    <property type="term" value="C:cytoplasm"/>
    <property type="evidence" value="ECO:0007669"/>
    <property type="project" value="TreeGrafter"/>
</dbReference>
<dbReference type="Proteomes" id="UP000230423">
    <property type="component" value="Unassembled WGS sequence"/>
</dbReference>
<dbReference type="PROSITE" id="PS50975">
    <property type="entry name" value="ATP_GRASP"/>
    <property type="match status" value="1"/>
</dbReference>
<dbReference type="OrthoDB" id="196847at2759"/>
<keyword evidence="1" id="KW-0436">Ligase</keyword>
<gene>
    <name evidence="8" type="ORF">TELCIR_17394</name>
</gene>
<keyword evidence="2 5" id="KW-0547">Nucleotide-binding</keyword>
<feature type="domain" description="ATP-grasp" evidence="6">
    <location>
        <begin position="84"/>
        <end position="168"/>
    </location>
</feature>
<dbReference type="SUPFAM" id="SSF52440">
    <property type="entry name" value="PreATP-grasp domain"/>
    <property type="match status" value="1"/>
</dbReference>
<dbReference type="InterPro" id="IPR005479">
    <property type="entry name" value="CPAse_ATP-bd"/>
</dbReference>
<reference evidence="8 9" key="1">
    <citation type="submission" date="2015-09" db="EMBL/GenBank/DDBJ databases">
        <title>Draft genome of the parasitic nematode Teladorsagia circumcincta isolate WARC Sus (inbred).</title>
        <authorList>
            <person name="Mitreva M."/>
        </authorList>
    </citation>
    <scope>NUCLEOTIDE SEQUENCE [LARGE SCALE GENOMIC DNA]</scope>
    <source>
        <strain evidence="8 9">S</strain>
    </source>
</reference>
<evidence type="ECO:0000259" key="6">
    <source>
        <dbReference type="PROSITE" id="PS50975"/>
    </source>
</evidence>
<organism evidence="8 9">
    <name type="scientific">Teladorsagia circumcincta</name>
    <name type="common">Brown stomach worm</name>
    <name type="synonym">Ostertagia circumcincta</name>
    <dbReference type="NCBI Taxonomy" id="45464"/>
    <lineage>
        <taxon>Eukaryota</taxon>
        <taxon>Metazoa</taxon>
        <taxon>Ecdysozoa</taxon>
        <taxon>Nematoda</taxon>
        <taxon>Chromadorea</taxon>
        <taxon>Rhabditida</taxon>
        <taxon>Rhabditina</taxon>
        <taxon>Rhabditomorpha</taxon>
        <taxon>Strongyloidea</taxon>
        <taxon>Trichostrongylidae</taxon>
        <taxon>Teladorsagia</taxon>
    </lineage>
</organism>
<dbReference type="GO" id="GO:0005524">
    <property type="term" value="F:ATP binding"/>
    <property type="evidence" value="ECO:0007669"/>
    <property type="project" value="UniProtKB-UniRule"/>
</dbReference>
<dbReference type="GO" id="GO:0006094">
    <property type="term" value="P:gluconeogenesis"/>
    <property type="evidence" value="ECO:0007669"/>
    <property type="project" value="TreeGrafter"/>
</dbReference>
<dbReference type="InterPro" id="IPR005481">
    <property type="entry name" value="BC-like_N"/>
</dbReference>
<keyword evidence="9" id="KW-1185">Reference proteome</keyword>
<name>A0A2G9TUF2_TELCI</name>
<dbReference type="GO" id="GO:0004736">
    <property type="term" value="F:pyruvate carboxylase activity"/>
    <property type="evidence" value="ECO:0007669"/>
    <property type="project" value="TreeGrafter"/>
</dbReference>